<dbReference type="EMBL" id="JACIVI010000001">
    <property type="protein sequence ID" value="MBB1160914.1"/>
    <property type="molecule type" value="Genomic_DNA"/>
</dbReference>
<evidence type="ECO:0000256" key="1">
    <source>
        <dbReference type="SAM" id="SignalP"/>
    </source>
</evidence>
<evidence type="ECO:0000313" key="3">
    <source>
        <dbReference type="Proteomes" id="UP000586093"/>
    </source>
</evidence>
<dbReference type="AlphaFoldDB" id="A0A839HSS8"/>
<keyword evidence="1" id="KW-0732">Signal</keyword>
<organism evidence="2 3">
    <name type="scientific">Aquariibacter albus</name>
    <dbReference type="NCBI Taxonomy" id="2759899"/>
    <lineage>
        <taxon>Bacteria</taxon>
        <taxon>Pseudomonadati</taxon>
        <taxon>Pseudomonadota</taxon>
        <taxon>Betaproteobacteria</taxon>
        <taxon>Burkholderiales</taxon>
        <taxon>Sphaerotilaceae</taxon>
        <taxon>Aquariibacter</taxon>
    </lineage>
</organism>
<comment type="caution">
    <text evidence="2">The sequence shown here is derived from an EMBL/GenBank/DDBJ whole genome shotgun (WGS) entry which is preliminary data.</text>
</comment>
<protein>
    <submittedName>
        <fullName evidence="2">Uncharacterized protein</fullName>
    </submittedName>
</protein>
<gene>
    <name evidence="2" type="ORF">H4F90_02835</name>
</gene>
<dbReference type="RefSeq" id="WP_182661275.1">
    <property type="nucleotide sequence ID" value="NZ_JACIVI010000001.1"/>
</dbReference>
<feature type="chain" id="PRO_5032390182" evidence="1">
    <location>
        <begin position="23"/>
        <end position="142"/>
    </location>
</feature>
<evidence type="ECO:0000313" key="2">
    <source>
        <dbReference type="EMBL" id="MBB1160914.1"/>
    </source>
</evidence>
<accession>A0A839HSS8</accession>
<reference evidence="2 3" key="1">
    <citation type="submission" date="2020-08" db="EMBL/GenBank/DDBJ databases">
        <title>Aquariorum lacteus gen. nov., sp. nov., a new member of the family Comamonadaceae, isolated from freshwater aquarium.</title>
        <authorList>
            <person name="Chun S.-J."/>
        </authorList>
    </citation>
    <scope>NUCLEOTIDE SEQUENCE [LARGE SCALE GENOMIC DNA]</scope>
    <source>
        <strain evidence="2 3">SJAQ100</strain>
    </source>
</reference>
<keyword evidence="3" id="KW-1185">Reference proteome</keyword>
<name>A0A839HSS8_9BURK</name>
<sequence length="142" mass="15153">MKTVRNLLALVALALAATTSGAQFVKGNEAVKVMPDGTKKVETPPVPTTGPASKAKPCAADAGCHPGPWHMVETSAGLRECTEPFARATTCRESTYGTQKLSRLWIAKRGTAWLWCQYPDMAGKCVDMNARPPLNLPVSAVQ</sequence>
<feature type="signal peptide" evidence="1">
    <location>
        <begin position="1"/>
        <end position="22"/>
    </location>
</feature>
<proteinExistence type="predicted"/>
<dbReference type="Proteomes" id="UP000586093">
    <property type="component" value="Unassembled WGS sequence"/>
</dbReference>